<evidence type="ECO:0000256" key="1">
    <source>
        <dbReference type="SAM" id="MobiDB-lite"/>
    </source>
</evidence>
<evidence type="ECO:0000256" key="2">
    <source>
        <dbReference type="SAM" id="SignalP"/>
    </source>
</evidence>
<organism evidence="3 4">
    <name type="scientific">Lujinxingia vulgaris</name>
    <dbReference type="NCBI Taxonomy" id="2600176"/>
    <lineage>
        <taxon>Bacteria</taxon>
        <taxon>Deltaproteobacteria</taxon>
        <taxon>Bradymonadales</taxon>
        <taxon>Lujinxingiaceae</taxon>
        <taxon>Lujinxingia</taxon>
    </lineage>
</organism>
<keyword evidence="2" id="KW-0732">Signal</keyword>
<accession>A0A5C6X0F4</accession>
<dbReference type="InterPro" id="IPR058093">
    <property type="entry name" value="LA_2272-like"/>
</dbReference>
<dbReference type="EMBL" id="VOSM01000010">
    <property type="protein sequence ID" value="TXD35208.1"/>
    <property type="molecule type" value="Genomic_DNA"/>
</dbReference>
<reference evidence="3 4" key="1">
    <citation type="submission" date="2019-08" db="EMBL/GenBank/DDBJ databases">
        <title>Bradymonadales sp. TMQ4.</title>
        <authorList>
            <person name="Liang Q."/>
        </authorList>
    </citation>
    <scope>NUCLEOTIDE SEQUENCE [LARGE SCALE GENOMIC DNA]</scope>
    <source>
        <strain evidence="3 4">TMQ4</strain>
    </source>
</reference>
<comment type="caution">
    <text evidence="3">The sequence shown here is derived from an EMBL/GenBank/DDBJ whole genome shotgun (WGS) entry which is preliminary data.</text>
</comment>
<feature type="signal peptide" evidence="2">
    <location>
        <begin position="1"/>
        <end position="26"/>
    </location>
</feature>
<feature type="compositionally biased region" description="Low complexity" evidence="1">
    <location>
        <begin position="197"/>
        <end position="209"/>
    </location>
</feature>
<keyword evidence="4" id="KW-1185">Reference proteome</keyword>
<evidence type="ECO:0000313" key="4">
    <source>
        <dbReference type="Proteomes" id="UP000321412"/>
    </source>
</evidence>
<dbReference type="OrthoDB" id="9804257at2"/>
<feature type="region of interest" description="Disordered" evidence="1">
    <location>
        <begin position="197"/>
        <end position="220"/>
    </location>
</feature>
<sequence>MRVRLASTLTLALLAAHLTSSAVARAQPAAERLELQTVSACADTDAADELRAELALRLPELNLSADAETTNADASPASWRLFWVPEGSERCVVILRTPSLEHRAQLGPEADSEAIREAASRLAWVITAARQAHGDDARARASALATESVALTRSLIETRADAEVDALFNQEAARRTARKAASLANLSALRTREVAEAASARAPARTPSPASQPPALEPPGSLRLGLLPGVSFGPPSAPLTLNLIGSHEQARGTQIGLINHTARRGSGAQIGLIASWNDGDFEGAQVASAFNYSRTIEGAQVAAVNVSDNQRGAQVGAVNIAGAIEGTQVGLINISKNANWPVGLVNIATDYPPRLFGYYALPGHIYTGLSMGGRRLRYLVQSGTALFGNSGSIGAGLGLHLPFDDRPYFADIDAVVMFADLSTASSGTHFHLRAPLGWRLAPRFALIAGPSLNIYSTTSATNRDYGSPVALVDLRQNNDLLQIWVDLMVGIVF</sequence>
<dbReference type="RefSeq" id="WP_146982671.1">
    <property type="nucleotide sequence ID" value="NZ_VOSM01000010.1"/>
</dbReference>
<dbReference type="AlphaFoldDB" id="A0A5C6X0F4"/>
<dbReference type="NCBIfam" id="NF047436">
    <property type="entry name" value="LA_2272_repeat"/>
    <property type="match status" value="1"/>
</dbReference>
<gene>
    <name evidence="3" type="ORF">FRC98_17230</name>
</gene>
<dbReference type="Proteomes" id="UP000321412">
    <property type="component" value="Unassembled WGS sequence"/>
</dbReference>
<protein>
    <submittedName>
        <fullName evidence="3">Uncharacterized protein</fullName>
    </submittedName>
</protein>
<proteinExistence type="predicted"/>
<feature type="chain" id="PRO_5022777534" evidence="2">
    <location>
        <begin position="27"/>
        <end position="493"/>
    </location>
</feature>
<name>A0A5C6X0F4_9DELT</name>
<evidence type="ECO:0000313" key="3">
    <source>
        <dbReference type="EMBL" id="TXD35208.1"/>
    </source>
</evidence>